<evidence type="ECO:0000313" key="1">
    <source>
        <dbReference type="EMBL" id="TFV70936.1"/>
    </source>
</evidence>
<dbReference type="EMBL" id="SPQS01000019">
    <property type="protein sequence ID" value="TFV70936.1"/>
    <property type="molecule type" value="Genomic_DNA"/>
</dbReference>
<organism evidence="1 2">
    <name type="scientific">Bradyrhizobium frederickii</name>
    <dbReference type="NCBI Taxonomy" id="2560054"/>
    <lineage>
        <taxon>Bacteria</taxon>
        <taxon>Pseudomonadati</taxon>
        <taxon>Pseudomonadota</taxon>
        <taxon>Alphaproteobacteria</taxon>
        <taxon>Hyphomicrobiales</taxon>
        <taxon>Nitrobacteraceae</taxon>
        <taxon>Bradyrhizobium</taxon>
    </lineage>
</organism>
<protein>
    <submittedName>
        <fullName evidence="1">Uncharacterized protein</fullName>
    </submittedName>
</protein>
<comment type="caution">
    <text evidence="1">The sequence shown here is derived from an EMBL/GenBank/DDBJ whole genome shotgun (WGS) entry which is preliminary data.</text>
</comment>
<reference evidence="1 2" key="1">
    <citation type="submission" date="2019-03" db="EMBL/GenBank/DDBJ databases">
        <title>Bradyrhizobium strains diversity.</title>
        <authorList>
            <person name="Urquiaga M.C.O."/>
            <person name="Hungria M."/>
            <person name="Delamuta J.R.M."/>
            <person name="Klepa M.S."/>
        </authorList>
    </citation>
    <scope>NUCLEOTIDE SEQUENCE [LARGE SCALE GENOMIC DNA]</scope>
    <source>
        <strain evidence="1 2">CNPSo 3426</strain>
    </source>
</reference>
<proteinExistence type="predicted"/>
<accession>A0A4Y9NVQ8</accession>
<sequence>MVLTPGVCASRLAVVKRPDRARAPAIRRTTGAIVHRSPGRARHKPSNHCAGKGRDVRAALYAAVHLSSRNLRTADRGCQPAPGLPCALSKQGASREAQSSGVRRREAVEACLAA</sequence>
<dbReference type="AlphaFoldDB" id="A0A4Y9NVQ8"/>
<dbReference type="Proteomes" id="UP000297700">
    <property type="component" value="Unassembled WGS sequence"/>
</dbReference>
<evidence type="ECO:0000313" key="2">
    <source>
        <dbReference type="Proteomes" id="UP000297700"/>
    </source>
</evidence>
<gene>
    <name evidence="1" type="ORF">E4K64_28580</name>
</gene>
<name>A0A4Y9NVQ8_9BRAD</name>